<dbReference type="Proteomes" id="UP000031366">
    <property type="component" value="Unassembled WGS sequence"/>
</dbReference>
<comment type="caution">
    <text evidence="1">The sequence shown here is derived from an EMBL/GenBank/DDBJ whole genome shotgun (WGS) entry which is preliminary data.</text>
</comment>
<dbReference type="AlphaFoldDB" id="A0A0C1U8U6"/>
<organism evidence="1 2">
    <name type="scientific">Clostridium argentinense CDC 2741</name>
    <dbReference type="NCBI Taxonomy" id="1418104"/>
    <lineage>
        <taxon>Bacteria</taxon>
        <taxon>Bacillati</taxon>
        <taxon>Bacillota</taxon>
        <taxon>Clostridia</taxon>
        <taxon>Eubacteriales</taxon>
        <taxon>Clostridiaceae</taxon>
        <taxon>Clostridium</taxon>
    </lineage>
</organism>
<proteinExistence type="predicted"/>
<evidence type="ECO:0000313" key="2">
    <source>
        <dbReference type="Proteomes" id="UP000031366"/>
    </source>
</evidence>
<protein>
    <submittedName>
        <fullName evidence="1">Uncharacterized protein</fullName>
    </submittedName>
</protein>
<dbReference type="OrthoDB" id="1932474at2"/>
<evidence type="ECO:0000313" key="1">
    <source>
        <dbReference type="EMBL" id="KIE48148.1"/>
    </source>
</evidence>
<dbReference type="RefSeq" id="WP_039630520.1">
    <property type="nucleotide sequence ID" value="NZ_AYSO01000012.1"/>
</dbReference>
<accession>A0A0C1U8U6</accession>
<name>A0A0C1U8U6_9CLOT</name>
<reference evidence="1 2" key="1">
    <citation type="journal article" date="2015" name="Infect. Genet. Evol.">
        <title>Genomic sequences of six botulinum neurotoxin-producing strains representing three clostridial species illustrate the mobility and diversity of botulinum neurotoxin genes.</title>
        <authorList>
            <person name="Smith T.J."/>
            <person name="Hill K.K."/>
            <person name="Xie G."/>
            <person name="Foley B.T."/>
            <person name="Williamson C.H."/>
            <person name="Foster J.T."/>
            <person name="Johnson S.L."/>
            <person name="Chertkov O."/>
            <person name="Teshima H."/>
            <person name="Gibbons H.S."/>
            <person name="Johnsky L.A."/>
            <person name="Karavis M.A."/>
            <person name="Smith L.A."/>
        </authorList>
    </citation>
    <scope>NUCLEOTIDE SEQUENCE [LARGE SCALE GENOMIC DNA]</scope>
    <source>
        <strain evidence="1 2">CDC 2741</strain>
    </source>
</reference>
<dbReference type="EMBL" id="AYSO01000012">
    <property type="protein sequence ID" value="KIE48148.1"/>
    <property type="molecule type" value="Genomic_DNA"/>
</dbReference>
<keyword evidence="2" id="KW-1185">Reference proteome</keyword>
<gene>
    <name evidence="1" type="ORF">U732_3945</name>
</gene>
<sequence>MEKKISLVYENDEYTILVNDTIVNSEKDFEKSVDKFNKVINDNKSLNTRSWESILDGLKDLYDEKVEINNEYRTLTFESMKYFYNTGKTFYVKNEQINELSGSYNLFYYGLKMILKEKVKSCEELLEFLTKVLENKAVYTINDVAIRVSSPKFNYGFAEYDYINNKIDEGTSIKSGDFEKFKEYVLDRLI</sequence>